<evidence type="ECO:0000313" key="1">
    <source>
        <dbReference type="EMBL" id="SUZ79014.1"/>
    </source>
</evidence>
<gene>
    <name evidence="1" type="ORF">METZ01_LOCUS31868</name>
</gene>
<evidence type="ECO:0008006" key="2">
    <source>
        <dbReference type="Google" id="ProtNLM"/>
    </source>
</evidence>
<sequence length="80" mass="9132">VAAKSATKTKKWRSRAVIRTVDAGNSAYCAVCEELIKFRARIRDEQVICNVYVGNKWDRVEHYHPKCYKKAKTPYGAPAD</sequence>
<reference evidence="1" key="1">
    <citation type="submission" date="2018-05" db="EMBL/GenBank/DDBJ databases">
        <authorList>
            <person name="Lanie J.A."/>
            <person name="Ng W.-L."/>
            <person name="Kazmierczak K.M."/>
            <person name="Andrzejewski T.M."/>
            <person name="Davidsen T.M."/>
            <person name="Wayne K.J."/>
            <person name="Tettelin H."/>
            <person name="Glass J.I."/>
            <person name="Rusch D."/>
            <person name="Podicherti R."/>
            <person name="Tsui H.-C.T."/>
            <person name="Winkler M.E."/>
        </authorList>
    </citation>
    <scope>NUCLEOTIDE SEQUENCE</scope>
</reference>
<proteinExistence type="predicted"/>
<name>A0A381QJD5_9ZZZZ</name>
<protein>
    <recommendedName>
        <fullName evidence="2">PARP-type domain-containing protein</fullName>
    </recommendedName>
</protein>
<accession>A0A381QJD5</accession>
<dbReference type="AlphaFoldDB" id="A0A381QJD5"/>
<organism evidence="1">
    <name type="scientific">marine metagenome</name>
    <dbReference type="NCBI Taxonomy" id="408172"/>
    <lineage>
        <taxon>unclassified sequences</taxon>
        <taxon>metagenomes</taxon>
        <taxon>ecological metagenomes</taxon>
    </lineage>
</organism>
<dbReference type="EMBL" id="UINC01001372">
    <property type="protein sequence ID" value="SUZ79014.1"/>
    <property type="molecule type" value="Genomic_DNA"/>
</dbReference>
<feature type="non-terminal residue" evidence="1">
    <location>
        <position position="1"/>
    </location>
</feature>